<feature type="transmembrane region" description="Helical" evidence="1">
    <location>
        <begin position="49"/>
        <end position="72"/>
    </location>
</feature>
<keyword evidence="1" id="KW-0812">Transmembrane</keyword>
<protein>
    <submittedName>
        <fullName evidence="2">Uncharacterized protein</fullName>
    </submittedName>
</protein>
<organism evidence="2 3">
    <name type="scientific">Shewanella youngdeokensis</name>
    <dbReference type="NCBI Taxonomy" id="2999068"/>
    <lineage>
        <taxon>Bacteria</taxon>
        <taxon>Pseudomonadati</taxon>
        <taxon>Pseudomonadota</taxon>
        <taxon>Gammaproteobacteria</taxon>
        <taxon>Alteromonadales</taxon>
        <taxon>Shewanellaceae</taxon>
        <taxon>Shewanella</taxon>
    </lineage>
</organism>
<feature type="transmembrane region" description="Helical" evidence="1">
    <location>
        <begin position="25"/>
        <end position="43"/>
    </location>
</feature>
<reference evidence="2 3" key="1">
    <citation type="submission" date="2023-10" db="EMBL/GenBank/DDBJ databases">
        <title>Complete genome sequence of Shewanella sp. DAU334.</title>
        <authorList>
            <person name="Lee Y.-S."/>
            <person name="Jeong H.-R."/>
            <person name="Hwang E.-J."/>
            <person name="Choi Y.-L."/>
            <person name="Kim G.-D."/>
        </authorList>
    </citation>
    <scope>NUCLEOTIDE SEQUENCE [LARGE SCALE GENOMIC DNA]</scope>
    <source>
        <strain evidence="2 3">DAU334</strain>
    </source>
</reference>
<evidence type="ECO:0000256" key="1">
    <source>
        <dbReference type="SAM" id="Phobius"/>
    </source>
</evidence>
<dbReference type="RefSeq" id="WP_310471620.1">
    <property type="nucleotide sequence ID" value="NZ_CP136522.1"/>
</dbReference>
<dbReference type="Proteomes" id="UP001529491">
    <property type="component" value="Chromosome"/>
</dbReference>
<proteinExistence type="predicted"/>
<evidence type="ECO:0000313" key="2">
    <source>
        <dbReference type="EMBL" id="WOT03990.1"/>
    </source>
</evidence>
<evidence type="ECO:0000313" key="3">
    <source>
        <dbReference type="Proteomes" id="UP001529491"/>
    </source>
</evidence>
<keyword evidence="1" id="KW-0472">Membrane</keyword>
<accession>A0ABZ0JUL4</accession>
<keyword evidence="3" id="KW-1185">Reference proteome</keyword>
<gene>
    <name evidence="2" type="ORF">RGE70_11655</name>
</gene>
<dbReference type="EMBL" id="CP136522">
    <property type="protein sequence ID" value="WOT03990.1"/>
    <property type="molecule type" value="Genomic_DNA"/>
</dbReference>
<keyword evidence="1" id="KW-1133">Transmembrane helix</keyword>
<name>A0ABZ0JUL4_9GAMM</name>
<sequence length="106" mass="11901">MSICIAEEWSSMEDNAIKIRRSSNLIKGFMTLVIIMQAVQFYQTNIMDLGSIAGTIGVLSLLRGLLLSPYLLAAPLNHWFKSDLNFSKNSYKYFGLAFVLIIVSSF</sequence>